<dbReference type="Proteomes" id="UP000039865">
    <property type="component" value="Unassembled WGS sequence"/>
</dbReference>
<sequence length="200" mass="22828">MLLLKNLPKSSNLLLTQALNQEEGETCTRPRRIKLLQLIKTSESNEIQQKNITCDNSINRSVVKELKQQILIQRQQDQIQQQSKSLKQTSLKLMFQKSSLSKSKTILTQNQKQVVQLKQEARIGSDTTEATDVSDTEMDIQSCLQNFPDKYLKSSKILGKRTNNAMVSEEQNSQISKDLPKKRDIKNQSKQVSHSSLTII</sequence>
<feature type="compositionally biased region" description="Polar residues" evidence="1">
    <location>
        <begin position="188"/>
        <end position="200"/>
    </location>
</feature>
<organism evidence="2 3">
    <name type="scientific">Stylonychia lemnae</name>
    <name type="common">Ciliate</name>
    <dbReference type="NCBI Taxonomy" id="5949"/>
    <lineage>
        <taxon>Eukaryota</taxon>
        <taxon>Sar</taxon>
        <taxon>Alveolata</taxon>
        <taxon>Ciliophora</taxon>
        <taxon>Intramacronucleata</taxon>
        <taxon>Spirotrichea</taxon>
        <taxon>Stichotrichia</taxon>
        <taxon>Sporadotrichida</taxon>
        <taxon>Oxytrichidae</taxon>
        <taxon>Stylonychinae</taxon>
        <taxon>Stylonychia</taxon>
    </lineage>
</organism>
<dbReference type="AlphaFoldDB" id="A0A078AB01"/>
<gene>
    <name evidence="2" type="primary">Contig14114.g15045</name>
    <name evidence="2" type="ORF">STYLEM_7766</name>
</gene>
<accession>A0A078AB01</accession>
<dbReference type="EMBL" id="CCKQ01007425">
    <property type="protein sequence ID" value="CDW78782.1"/>
    <property type="molecule type" value="Genomic_DNA"/>
</dbReference>
<feature type="region of interest" description="Disordered" evidence="1">
    <location>
        <begin position="163"/>
        <end position="200"/>
    </location>
</feature>
<feature type="compositionally biased region" description="Polar residues" evidence="1">
    <location>
        <begin position="163"/>
        <end position="176"/>
    </location>
</feature>
<evidence type="ECO:0000313" key="2">
    <source>
        <dbReference type="EMBL" id="CDW78782.1"/>
    </source>
</evidence>
<dbReference type="InParanoid" id="A0A078AB01"/>
<reference evidence="2 3" key="1">
    <citation type="submission" date="2014-06" db="EMBL/GenBank/DDBJ databases">
        <authorList>
            <person name="Swart Estienne"/>
        </authorList>
    </citation>
    <scope>NUCLEOTIDE SEQUENCE [LARGE SCALE GENOMIC DNA]</scope>
    <source>
        <strain evidence="2 3">130c</strain>
    </source>
</reference>
<proteinExistence type="predicted"/>
<keyword evidence="3" id="KW-1185">Reference proteome</keyword>
<evidence type="ECO:0000256" key="1">
    <source>
        <dbReference type="SAM" id="MobiDB-lite"/>
    </source>
</evidence>
<protein>
    <submittedName>
        <fullName evidence="2">Uncharacterized protein</fullName>
    </submittedName>
</protein>
<name>A0A078AB01_STYLE</name>
<feature type="compositionally biased region" description="Basic and acidic residues" evidence="1">
    <location>
        <begin position="178"/>
        <end position="187"/>
    </location>
</feature>
<evidence type="ECO:0000313" key="3">
    <source>
        <dbReference type="Proteomes" id="UP000039865"/>
    </source>
</evidence>